<keyword evidence="2" id="KW-0732">Signal</keyword>
<proteinExistence type="predicted"/>
<evidence type="ECO:0000256" key="2">
    <source>
        <dbReference type="SAM" id="SignalP"/>
    </source>
</evidence>
<evidence type="ECO:0000256" key="1">
    <source>
        <dbReference type="SAM" id="MobiDB-lite"/>
    </source>
</evidence>
<comment type="caution">
    <text evidence="4">The sequence shown here is derived from an EMBL/GenBank/DDBJ whole genome shotgun (WGS) entry which is preliminary data.</text>
</comment>
<feature type="region of interest" description="Disordered" evidence="1">
    <location>
        <begin position="25"/>
        <end position="57"/>
    </location>
</feature>
<accession>A0A3S0JHP5</accession>
<evidence type="ECO:0000313" key="4">
    <source>
        <dbReference type="EMBL" id="RTQ50207.1"/>
    </source>
</evidence>
<dbReference type="AlphaFoldDB" id="A0A3S0JHP5"/>
<reference evidence="4 5" key="1">
    <citation type="submission" date="2018-12" db="EMBL/GenBank/DDBJ databases">
        <title>Hymenobacter gummosus sp. nov., isolated from a spring.</title>
        <authorList>
            <person name="Nie L."/>
        </authorList>
    </citation>
    <scope>NUCLEOTIDE SEQUENCE [LARGE SCALE GENOMIC DNA]</scope>
    <source>
        <strain evidence="4 5">KCTC 52166</strain>
    </source>
</reference>
<evidence type="ECO:0000313" key="5">
    <source>
        <dbReference type="Proteomes" id="UP000282184"/>
    </source>
</evidence>
<name>A0A3S0JHP5_9BACT</name>
<feature type="chain" id="PRO_5018742234" evidence="2">
    <location>
        <begin position="24"/>
        <end position="930"/>
    </location>
</feature>
<dbReference type="EMBL" id="RXOF01000005">
    <property type="protein sequence ID" value="RTQ50207.1"/>
    <property type="molecule type" value="Genomic_DNA"/>
</dbReference>
<feature type="compositionally biased region" description="Pro residues" evidence="1">
    <location>
        <begin position="27"/>
        <end position="38"/>
    </location>
</feature>
<dbReference type="PANTHER" id="PTHR30189">
    <property type="entry name" value="LPS-ASSEMBLY PROTEIN"/>
    <property type="match status" value="1"/>
</dbReference>
<keyword evidence="5" id="KW-1185">Reference proteome</keyword>
<dbReference type="Proteomes" id="UP000282184">
    <property type="component" value="Unassembled WGS sequence"/>
</dbReference>
<organism evidence="4 5">
    <name type="scientific">Hymenobacter gummosus</name>
    <dbReference type="NCBI Taxonomy" id="1776032"/>
    <lineage>
        <taxon>Bacteria</taxon>
        <taxon>Pseudomonadati</taxon>
        <taxon>Bacteroidota</taxon>
        <taxon>Cytophagia</taxon>
        <taxon>Cytophagales</taxon>
        <taxon>Hymenobacteraceae</taxon>
        <taxon>Hymenobacter</taxon>
    </lineage>
</organism>
<sequence length="930" mass="103189">MPRYLRRVLLLVLCGLWASLASAQQRPAPPRQPLPPGAARPDTARTGADSLRVGVGGRRKGDVETTVKYQAKDSIRFNVQEKKAILYNKASVNYGEMDLKAGVITVDYSQNVLTAEGLADSTGKVRDKPVFKDAAETYQAGRIAYNFKSKKGKISEAITQQGEGYIHAAVVKKNQYNEIYGQNGRYTTCNLEHPHFFINASKMKVVPRKNVVTGPFNLVIGDIPTPLGFLFGYFPTPGKSRASGLIIPTFGQAIDRGFYLSNGGYYFAINEYMGLRTTGSVYSGSGDAFGGWTAQADLTYRKRYSYDGRLDFSYSRRPATALQRTGDLSANNNNNRTFKPRTFWLSWSHTPTPRPGGGRFSANVRTGSPEFNQQTTTDVRNYLTPAFSSSISYQKQLRNLPINYSVQMTQDINTITKAVNLTLPDVTVGVQRQNVNSLFGLPTRGLWYEQFAVDYTFTGQNRLSNLEPVRTLSTGIPLIGGSLTSRTVPITTRNLGVLLRNAQTNLQHRFGISLGNYTVLRHLSLAPSISYGESWFLKRLNYRYVPEAQAIRIDTVSGFYRVANVSGGASLSTNLYGTVNFGRDKKIQAIRHRAAPSLSVSASPNNYSNPNFYQAPYGDPRNTVFGNNTSILTTTGDPYEALQFSRFQGFAGTGPGGGPVGQVSFSLQNQVEMKVRNNQDTTGNEPTKKVSLIDGLDLSTGYNFFADGFNLAPLSTNFRTQVAKKLNINVTAGFSFYQRDSSGTLIDQYLWEQSKPRLMRLDQASANLTYQFDSNQRPGQSANRNQRVALPNDPVLGNPNQPDSYADYLDFSIPWTLSATLGALYQDPGPRPGRGTLYTRPRSWTTVAMNISGEIKLTDKMRIGYSSGYDFVNQQITLTQINFYRDLHCWQITGSWMPTGQIQGFNVTIGAKSALLQDLKLNRNRTFLNR</sequence>
<dbReference type="RefSeq" id="WP_126693257.1">
    <property type="nucleotide sequence ID" value="NZ_RXOF01000005.1"/>
</dbReference>
<protein>
    <submittedName>
        <fullName evidence="4">LPS-assembly protein LptD</fullName>
    </submittedName>
</protein>
<dbReference type="OrthoDB" id="9802320at2"/>
<feature type="domain" description="LPS-assembly protein LptD central" evidence="3">
    <location>
        <begin position="211"/>
        <end position="737"/>
    </location>
</feature>
<feature type="region of interest" description="Disordered" evidence="1">
    <location>
        <begin position="773"/>
        <end position="794"/>
    </location>
</feature>
<gene>
    <name evidence="4" type="ORF">EJV47_11285</name>
</gene>
<feature type="compositionally biased region" description="Polar residues" evidence="1">
    <location>
        <begin position="773"/>
        <end position="786"/>
    </location>
</feature>
<dbReference type="InterPro" id="IPR045659">
    <property type="entry name" value="LptD_2"/>
</dbReference>
<dbReference type="GO" id="GO:0009279">
    <property type="term" value="C:cell outer membrane"/>
    <property type="evidence" value="ECO:0007669"/>
    <property type="project" value="TreeGrafter"/>
</dbReference>
<dbReference type="PANTHER" id="PTHR30189:SF1">
    <property type="entry name" value="LPS-ASSEMBLY PROTEIN LPTD"/>
    <property type="match status" value="1"/>
</dbReference>
<feature type="signal peptide" evidence="2">
    <location>
        <begin position="1"/>
        <end position="23"/>
    </location>
</feature>
<evidence type="ECO:0000259" key="3">
    <source>
        <dbReference type="Pfam" id="PF19838"/>
    </source>
</evidence>
<dbReference type="InterPro" id="IPR050218">
    <property type="entry name" value="LptD"/>
</dbReference>
<dbReference type="GO" id="GO:1990351">
    <property type="term" value="C:transporter complex"/>
    <property type="evidence" value="ECO:0007669"/>
    <property type="project" value="TreeGrafter"/>
</dbReference>
<dbReference type="Pfam" id="PF19838">
    <property type="entry name" value="LptD_2"/>
    <property type="match status" value="1"/>
</dbReference>